<accession>A0ABD0L0F6</accession>
<protein>
    <submittedName>
        <fullName evidence="1">Uncharacterized protein</fullName>
    </submittedName>
</protein>
<evidence type="ECO:0000313" key="1">
    <source>
        <dbReference type="EMBL" id="KAK7492904.1"/>
    </source>
</evidence>
<dbReference type="Proteomes" id="UP001519460">
    <property type="component" value="Unassembled WGS sequence"/>
</dbReference>
<keyword evidence="2" id="KW-1185">Reference proteome</keyword>
<dbReference type="EMBL" id="JACVVK020000098">
    <property type="protein sequence ID" value="KAK7492904.1"/>
    <property type="molecule type" value="Genomic_DNA"/>
</dbReference>
<comment type="caution">
    <text evidence="1">The sequence shown here is derived from an EMBL/GenBank/DDBJ whole genome shotgun (WGS) entry which is preliminary data.</text>
</comment>
<organism evidence="1 2">
    <name type="scientific">Batillaria attramentaria</name>
    <dbReference type="NCBI Taxonomy" id="370345"/>
    <lineage>
        <taxon>Eukaryota</taxon>
        <taxon>Metazoa</taxon>
        <taxon>Spiralia</taxon>
        <taxon>Lophotrochozoa</taxon>
        <taxon>Mollusca</taxon>
        <taxon>Gastropoda</taxon>
        <taxon>Caenogastropoda</taxon>
        <taxon>Sorbeoconcha</taxon>
        <taxon>Cerithioidea</taxon>
        <taxon>Batillariidae</taxon>
        <taxon>Batillaria</taxon>
    </lineage>
</organism>
<proteinExistence type="predicted"/>
<gene>
    <name evidence="1" type="ORF">BaRGS_00015851</name>
</gene>
<dbReference type="AlphaFoldDB" id="A0ABD0L0F6"/>
<name>A0ABD0L0F6_9CAEN</name>
<sequence>MIFAMHCRSATQHFIFFPSAFPRSQEFAAGWRHSEIILTLVSPAASVCHSRECLSQQPCRDSPACLECTCEFFDMAIGDKLGNKPVFSLIFPCRSIDSPACFECMFSDVAVGDSLKLGNQPMSCQRTSSSSSGFLQS</sequence>
<reference evidence="1 2" key="1">
    <citation type="journal article" date="2023" name="Sci. Data">
        <title>Genome assembly of the Korean intertidal mud-creeper Batillaria attramentaria.</title>
        <authorList>
            <person name="Patra A.K."/>
            <person name="Ho P.T."/>
            <person name="Jun S."/>
            <person name="Lee S.J."/>
            <person name="Kim Y."/>
            <person name="Won Y.J."/>
        </authorList>
    </citation>
    <scope>NUCLEOTIDE SEQUENCE [LARGE SCALE GENOMIC DNA]</scope>
    <source>
        <strain evidence="1">Wonlab-2016</strain>
    </source>
</reference>
<evidence type="ECO:0000313" key="2">
    <source>
        <dbReference type="Proteomes" id="UP001519460"/>
    </source>
</evidence>